<evidence type="ECO:0000313" key="3">
    <source>
        <dbReference type="Proteomes" id="UP000541444"/>
    </source>
</evidence>
<evidence type="ECO:0000313" key="2">
    <source>
        <dbReference type="EMBL" id="KAF6174916.1"/>
    </source>
</evidence>
<feature type="region of interest" description="Disordered" evidence="1">
    <location>
        <begin position="111"/>
        <end position="156"/>
    </location>
</feature>
<keyword evidence="3" id="KW-1185">Reference proteome</keyword>
<organism evidence="2 3">
    <name type="scientific">Kingdonia uniflora</name>
    <dbReference type="NCBI Taxonomy" id="39325"/>
    <lineage>
        <taxon>Eukaryota</taxon>
        <taxon>Viridiplantae</taxon>
        <taxon>Streptophyta</taxon>
        <taxon>Embryophyta</taxon>
        <taxon>Tracheophyta</taxon>
        <taxon>Spermatophyta</taxon>
        <taxon>Magnoliopsida</taxon>
        <taxon>Ranunculales</taxon>
        <taxon>Circaeasteraceae</taxon>
        <taxon>Kingdonia</taxon>
    </lineage>
</organism>
<accession>A0A7J7P638</accession>
<reference evidence="2 3" key="1">
    <citation type="journal article" date="2020" name="IScience">
        <title>Genome Sequencing of the Endangered Kingdonia uniflora (Circaeasteraceae, Ranunculales) Reveals Potential Mechanisms of Evolutionary Specialization.</title>
        <authorList>
            <person name="Sun Y."/>
            <person name="Deng T."/>
            <person name="Zhang A."/>
            <person name="Moore M.J."/>
            <person name="Landis J.B."/>
            <person name="Lin N."/>
            <person name="Zhang H."/>
            <person name="Zhang X."/>
            <person name="Huang J."/>
            <person name="Zhang X."/>
            <person name="Sun H."/>
            <person name="Wang H."/>
        </authorList>
    </citation>
    <scope>NUCLEOTIDE SEQUENCE [LARGE SCALE GENOMIC DNA]</scope>
    <source>
        <strain evidence="2">TB1705</strain>
        <tissue evidence="2">Leaf</tissue>
    </source>
</reference>
<dbReference type="EMBL" id="JACGCM010000223">
    <property type="protein sequence ID" value="KAF6174916.1"/>
    <property type="molecule type" value="Genomic_DNA"/>
</dbReference>
<name>A0A7J7P638_9MAGN</name>
<dbReference type="Proteomes" id="UP000541444">
    <property type="component" value="Unassembled WGS sequence"/>
</dbReference>
<comment type="caution">
    <text evidence="2">The sequence shown here is derived from an EMBL/GenBank/DDBJ whole genome shotgun (WGS) entry which is preliminary data.</text>
</comment>
<evidence type="ECO:0000256" key="1">
    <source>
        <dbReference type="SAM" id="MobiDB-lite"/>
    </source>
</evidence>
<dbReference type="AlphaFoldDB" id="A0A7J7P638"/>
<sequence length="215" mass="24486">MVNLLSIIKVAQIHQYLLKQRRLRKNIAPAKQRQSVQVSEDVEFLDETDDAGLHWTDVDFTCLARAWENDAHKIYQGLNGSNDFIHREAYKIFVQKPRWANLNDNGLNHAGNVPRNVARRTSHNSSPGNLVRSYNLSEDPDDPPTPQSASQNFKLDGSLYEGGSRPIGQKFFRKNLVTQMALNGVIVSGSGIHTILDELWLEKRQAKEENDRRRA</sequence>
<proteinExistence type="predicted"/>
<feature type="compositionally biased region" description="Polar residues" evidence="1">
    <location>
        <begin position="123"/>
        <end position="136"/>
    </location>
</feature>
<gene>
    <name evidence="2" type="ORF">GIB67_026404</name>
</gene>
<protein>
    <submittedName>
        <fullName evidence="2">Uncharacterized protein</fullName>
    </submittedName>
</protein>